<dbReference type="OrthoDB" id="952804at2"/>
<evidence type="ECO:0000313" key="1">
    <source>
        <dbReference type="EMBL" id="RRB04061.1"/>
    </source>
</evidence>
<dbReference type="PANTHER" id="PTHR34235">
    <property type="entry name" value="SLR1203 PROTEIN-RELATED"/>
    <property type="match status" value="1"/>
</dbReference>
<evidence type="ECO:0008006" key="3">
    <source>
        <dbReference type="Google" id="ProtNLM"/>
    </source>
</evidence>
<keyword evidence="2" id="KW-1185">Reference proteome</keyword>
<protein>
    <recommendedName>
        <fullName evidence="3">DUF29 family protein</fullName>
    </recommendedName>
</protein>
<dbReference type="PANTHER" id="PTHR34235:SF1">
    <property type="entry name" value="SLR0416 PROTEIN"/>
    <property type="match status" value="1"/>
</dbReference>
<accession>A0A3P1BSH4</accession>
<dbReference type="EMBL" id="RQJO01000008">
    <property type="protein sequence ID" value="RRB04061.1"/>
    <property type="molecule type" value="Genomic_DNA"/>
</dbReference>
<name>A0A3P1BSH4_9BACT</name>
<gene>
    <name evidence="1" type="ORF">EHT25_11080</name>
</gene>
<organism evidence="1 2">
    <name type="scientific">Larkinella rosea</name>
    <dbReference type="NCBI Taxonomy" id="2025312"/>
    <lineage>
        <taxon>Bacteria</taxon>
        <taxon>Pseudomonadati</taxon>
        <taxon>Bacteroidota</taxon>
        <taxon>Cytophagia</taxon>
        <taxon>Cytophagales</taxon>
        <taxon>Spirosomataceae</taxon>
        <taxon>Larkinella</taxon>
    </lineage>
</organism>
<sequence>MEEIMLLRKLVEEHDYKGALVLIDHMDEMARDDKINKVGAYVFVLLVHLIKQQAENRTVRSWNHLIEKALDGIHRANKRRKTGGQYLSAIELGETIDERFNLAISEAASEVFEGMYSSNKIAKMIDVEQIKGKALELIVTYEL</sequence>
<comment type="caution">
    <text evidence="1">The sequence shown here is derived from an EMBL/GenBank/DDBJ whole genome shotgun (WGS) entry which is preliminary data.</text>
</comment>
<dbReference type="Proteomes" id="UP000271925">
    <property type="component" value="Unassembled WGS sequence"/>
</dbReference>
<dbReference type="InterPro" id="IPR002636">
    <property type="entry name" value="DUF29"/>
</dbReference>
<evidence type="ECO:0000313" key="2">
    <source>
        <dbReference type="Proteomes" id="UP000271925"/>
    </source>
</evidence>
<proteinExistence type="predicted"/>
<reference evidence="1 2" key="1">
    <citation type="submission" date="2018-11" db="EMBL/GenBank/DDBJ databases">
        <authorList>
            <person name="Zhou Z."/>
            <person name="Wang G."/>
        </authorList>
    </citation>
    <scope>NUCLEOTIDE SEQUENCE [LARGE SCALE GENOMIC DNA]</scope>
    <source>
        <strain evidence="1 2">KCTC52004</strain>
    </source>
</reference>
<dbReference type="AlphaFoldDB" id="A0A3P1BSH4"/>
<dbReference type="RefSeq" id="WP_124874411.1">
    <property type="nucleotide sequence ID" value="NZ_RQJO01000008.1"/>
</dbReference>